<feature type="compositionally biased region" description="Basic residues" evidence="1">
    <location>
        <begin position="1"/>
        <end position="10"/>
    </location>
</feature>
<comment type="caution">
    <text evidence="4">The sequence shown here is derived from an EMBL/GenBank/DDBJ whole genome shotgun (WGS) entry which is preliminary data.</text>
</comment>
<keyword evidence="2" id="KW-1133">Transmembrane helix</keyword>
<organism evidence="4 5">
    <name type="scientific">Cryobacterium flavum</name>
    <dbReference type="NCBI Taxonomy" id="1424659"/>
    <lineage>
        <taxon>Bacteria</taxon>
        <taxon>Bacillati</taxon>
        <taxon>Actinomycetota</taxon>
        <taxon>Actinomycetes</taxon>
        <taxon>Micrococcales</taxon>
        <taxon>Microbacteriaceae</taxon>
        <taxon>Cryobacterium</taxon>
    </lineage>
</organism>
<dbReference type="EMBL" id="SOFD01000002">
    <property type="protein sequence ID" value="TFB82314.1"/>
    <property type="molecule type" value="Genomic_DNA"/>
</dbReference>
<accession>A0ABY2I6U5</accession>
<evidence type="ECO:0000256" key="2">
    <source>
        <dbReference type="SAM" id="Phobius"/>
    </source>
</evidence>
<name>A0ABY2I6U5_9MICO</name>
<feature type="transmembrane region" description="Helical" evidence="2">
    <location>
        <begin position="186"/>
        <end position="209"/>
    </location>
</feature>
<feature type="transmembrane region" description="Helical" evidence="2">
    <location>
        <begin position="92"/>
        <end position="115"/>
    </location>
</feature>
<evidence type="ECO:0000313" key="5">
    <source>
        <dbReference type="Proteomes" id="UP000298252"/>
    </source>
</evidence>
<evidence type="ECO:0000259" key="3">
    <source>
        <dbReference type="Pfam" id="PF07331"/>
    </source>
</evidence>
<evidence type="ECO:0000256" key="1">
    <source>
        <dbReference type="SAM" id="MobiDB-lite"/>
    </source>
</evidence>
<keyword evidence="2" id="KW-0812">Transmembrane</keyword>
<gene>
    <name evidence="4" type="ORF">E3O21_01275</name>
</gene>
<keyword evidence="2" id="KW-0472">Membrane</keyword>
<feature type="region of interest" description="Disordered" evidence="1">
    <location>
        <begin position="1"/>
        <end position="26"/>
    </location>
</feature>
<dbReference type="Proteomes" id="UP000298252">
    <property type="component" value="Unassembled WGS sequence"/>
</dbReference>
<feature type="domain" description="DUF1468" evidence="3">
    <location>
        <begin position="63"/>
        <end position="205"/>
    </location>
</feature>
<feature type="transmembrane region" description="Helical" evidence="2">
    <location>
        <begin position="61"/>
        <end position="80"/>
    </location>
</feature>
<proteinExistence type="predicted"/>
<reference evidence="4 5" key="1">
    <citation type="submission" date="2019-03" db="EMBL/GenBank/DDBJ databases">
        <title>Genomics of glacier-inhabiting Cryobacterium strains.</title>
        <authorList>
            <person name="Liu Q."/>
            <person name="Xin Y.-H."/>
        </authorList>
    </citation>
    <scope>NUCLEOTIDE SEQUENCE [LARGE SCALE GENOMIC DNA]</scope>
    <source>
        <strain evidence="4 5">Hh8</strain>
    </source>
</reference>
<feature type="transmembrane region" description="Helical" evidence="2">
    <location>
        <begin position="136"/>
        <end position="153"/>
    </location>
</feature>
<sequence>MARHRERARHRCTDRSGSRPIVSPHIHSNFESPAAARAVAGAPESRPQPGDHPSNVPWGEFTFSIVLVALGVLVLLDGLGQPASKSASGIGAGFFPIIMAVFLLAIAASLVVQALRGMRGEADEAEGDVDTTTTRWRQALMVVGAVLFFATALEPLGYILTNAITFFAVAYAIGARRYLRDAIVSVVLSIVIYIVFTRGLSISLPAGIFEGLF</sequence>
<evidence type="ECO:0000313" key="4">
    <source>
        <dbReference type="EMBL" id="TFB82314.1"/>
    </source>
</evidence>
<protein>
    <submittedName>
        <fullName evidence="4">Tripartite tricarboxylate transporter TctB family protein</fullName>
    </submittedName>
</protein>
<dbReference type="Pfam" id="PF07331">
    <property type="entry name" value="TctB"/>
    <property type="match status" value="1"/>
</dbReference>
<feature type="transmembrane region" description="Helical" evidence="2">
    <location>
        <begin position="159"/>
        <end position="179"/>
    </location>
</feature>
<keyword evidence="5" id="KW-1185">Reference proteome</keyword>
<dbReference type="InterPro" id="IPR009936">
    <property type="entry name" value="DUF1468"/>
</dbReference>